<dbReference type="GO" id="GO:0006000">
    <property type="term" value="P:fructose metabolic process"/>
    <property type="evidence" value="ECO:0007669"/>
    <property type="project" value="InterPro"/>
</dbReference>
<feature type="region of interest" description="Disordered" evidence="4">
    <location>
        <begin position="53"/>
        <end position="74"/>
    </location>
</feature>
<dbReference type="EMBL" id="GBEZ01002991">
    <property type="protein sequence ID" value="JAC82110.1"/>
    <property type="molecule type" value="Transcribed_RNA"/>
</dbReference>
<feature type="compositionally biased region" description="Low complexity" evidence="4">
    <location>
        <begin position="545"/>
        <end position="559"/>
    </location>
</feature>
<feature type="region of interest" description="Disordered" evidence="4">
    <location>
        <begin position="531"/>
        <end position="577"/>
    </location>
</feature>
<dbReference type="InterPro" id="IPR003094">
    <property type="entry name" value="6Pfruct_kin"/>
</dbReference>
<dbReference type="GO" id="GO:0005829">
    <property type="term" value="C:cytosol"/>
    <property type="evidence" value="ECO:0007669"/>
    <property type="project" value="TreeGrafter"/>
</dbReference>
<dbReference type="PROSITE" id="PS00175">
    <property type="entry name" value="PG_MUTASE"/>
    <property type="match status" value="1"/>
</dbReference>
<proteinExistence type="predicted"/>
<feature type="region of interest" description="Disordered" evidence="4">
    <location>
        <begin position="1"/>
        <end position="37"/>
    </location>
</feature>
<dbReference type="GO" id="GO:0003873">
    <property type="term" value="F:6-phosphofructo-2-kinase activity"/>
    <property type="evidence" value="ECO:0007669"/>
    <property type="project" value="InterPro"/>
</dbReference>
<dbReference type="FunFam" id="3.40.50.1240:FF:000006">
    <property type="entry name" value="6-phosphofructo-2-kinase/fructose-2, 6-bisphosphatase"/>
    <property type="match status" value="1"/>
</dbReference>
<feature type="compositionally biased region" description="Polar residues" evidence="4">
    <location>
        <begin position="608"/>
        <end position="621"/>
    </location>
</feature>
<dbReference type="SMART" id="SM00855">
    <property type="entry name" value="PGAM"/>
    <property type="match status" value="1"/>
</dbReference>
<evidence type="ECO:0000256" key="4">
    <source>
        <dbReference type="SAM" id="MobiDB-lite"/>
    </source>
</evidence>
<keyword evidence="1" id="KW-0547">Nucleotide-binding</keyword>
<feature type="binding site" evidence="3">
    <location>
        <position position="388"/>
    </location>
    <ligand>
        <name>substrate</name>
    </ligand>
</feature>
<keyword evidence="2" id="KW-0067">ATP-binding</keyword>
<accession>A0A061SGZ3</accession>
<keyword evidence="7" id="KW-0808">Transferase</keyword>
<dbReference type="InterPro" id="IPR013079">
    <property type="entry name" value="6Phosfructo_kin"/>
</dbReference>
<dbReference type="InterPro" id="IPR029033">
    <property type="entry name" value="His_PPase_superfam"/>
</dbReference>
<evidence type="ECO:0000313" key="7">
    <source>
        <dbReference type="EMBL" id="JAC82110.1"/>
    </source>
</evidence>
<evidence type="ECO:0000259" key="5">
    <source>
        <dbReference type="Pfam" id="PF01591"/>
    </source>
</evidence>
<dbReference type="InterPro" id="IPR027417">
    <property type="entry name" value="P-loop_NTPase"/>
</dbReference>
<protein>
    <submittedName>
        <fullName evidence="7">6-phosphofructo-2-kinase / fructose-2,6-bisphosphatase</fullName>
    </submittedName>
</protein>
<feature type="domain" description="6-phosphofructo-2-kinase" evidence="5">
    <location>
        <begin position="105"/>
        <end position="316"/>
    </location>
</feature>
<name>A0A061SGZ3_9CHLO</name>
<dbReference type="PANTHER" id="PTHR10606">
    <property type="entry name" value="6-PHOSPHOFRUCTO-2-KINASE/FRUCTOSE-2,6-BISPHOSPHATASE"/>
    <property type="match status" value="1"/>
</dbReference>
<feature type="compositionally biased region" description="Low complexity" evidence="4">
    <location>
        <begin position="566"/>
        <end position="577"/>
    </location>
</feature>
<dbReference type="CDD" id="cd07067">
    <property type="entry name" value="HP_PGM_like"/>
    <property type="match status" value="1"/>
</dbReference>
<sequence>MWEFWRSSSRKLRREGGSPEPAASTTRKGSSFDNKEKVADVSAEAAAEVFSPARRLSNQVSPRKSPEHTHVDFKDLKLPLEDPEEEDEQSLPAEAGGAKIRKKIVEKHKLIIVLVGLPGRGKTFLCNKLCLYLNWLGHKAQHFNVGYYRRKQNLSRETQDAAFFDKDNPVGQEKRAQALREALDDMLAWLSQEHSQVAIFDATNSTEERRRYLVSKFHGTWQYMFLESVCNDPAVLESNYRYKMMFSPDYSGVDQERAIDDFKERIRRYEAVYETITDRNVHYIKLINMVTGRGHLDINRISGYIPGKIVFYLMQVCKAGMARTRKIWLSRHGESEYNLKELLGGDSGLTAQGWEYAQTLPEIIFDRMPLSFDEGCMPVSVWTSTLKRTIQTAEFLPFPKLRWKALDEIHAGQFDSHSYKQIAEGYPEEYAARKANKLSYRYPNGESYLDVIQRLEPVVIEIERERECVIVIAHQAILRALYGYFTNKPLSEIPTLEIPLHTVIELTPKPDGTMTEERFCTGIKTTQQKMAEAEAANAVPPPPVLAAKAGDSTAGSSPASAPPAILPRSPSDSRSLGSLSGVGYGSFAVCRSLNDLQLQNVNSLEVPALSQSKQWAESSANPAKKETIETSDERPDSGRRIREHDLSRPKEPSAA</sequence>
<feature type="compositionally biased region" description="Basic and acidic residues" evidence="4">
    <location>
        <begin position="623"/>
        <end position="655"/>
    </location>
</feature>
<dbReference type="GO" id="GO:0005524">
    <property type="term" value="F:ATP binding"/>
    <property type="evidence" value="ECO:0007669"/>
    <property type="project" value="UniProtKB-KW"/>
</dbReference>
<dbReference type="Gene3D" id="3.40.50.1240">
    <property type="entry name" value="Phosphoglycerate mutase-like"/>
    <property type="match status" value="1"/>
</dbReference>
<dbReference type="SUPFAM" id="SSF53254">
    <property type="entry name" value="Phosphoglycerate mutase-like"/>
    <property type="match status" value="1"/>
</dbReference>
<dbReference type="Pfam" id="PF01591">
    <property type="entry name" value="6PF2K"/>
    <property type="match status" value="1"/>
</dbReference>
<dbReference type="AlphaFoldDB" id="A0A061SGZ3"/>
<evidence type="ECO:0000256" key="2">
    <source>
        <dbReference type="ARBA" id="ARBA00022840"/>
    </source>
</evidence>
<feature type="compositionally biased region" description="Polar residues" evidence="4">
    <location>
        <begin position="23"/>
        <end position="32"/>
    </location>
</feature>
<dbReference type="GO" id="GO:0004331">
    <property type="term" value="F:fructose-2,6-bisphosphate 2-phosphatase activity"/>
    <property type="evidence" value="ECO:0007669"/>
    <property type="project" value="TreeGrafter"/>
</dbReference>
<feature type="compositionally biased region" description="Basic and acidic residues" evidence="4">
    <location>
        <begin position="64"/>
        <end position="74"/>
    </location>
</feature>
<dbReference type="FunFam" id="3.40.50.300:FF:000644">
    <property type="entry name" value="GpmB, Fructose-2,6-bisphosphatase"/>
    <property type="match status" value="1"/>
</dbReference>
<keyword evidence="7" id="KW-0418">Kinase</keyword>
<dbReference type="InterPro" id="IPR013078">
    <property type="entry name" value="His_Pase_superF_clade-1"/>
</dbReference>
<evidence type="ECO:0000256" key="3">
    <source>
        <dbReference type="PIRSR" id="PIRSR613078-2"/>
    </source>
</evidence>
<dbReference type="Pfam" id="PF00300">
    <property type="entry name" value="His_Phos_1"/>
    <property type="match status" value="1"/>
</dbReference>
<feature type="region of interest" description="Disordered" evidence="4">
    <location>
        <begin position="608"/>
        <end position="655"/>
    </location>
</feature>
<dbReference type="PANTHER" id="PTHR10606:SF44">
    <property type="entry name" value="6-PHOSPHOFRUCTO 2-KINASE_FRUCTOSE 2,6-BISPHOSPHATASE LONG FORM"/>
    <property type="match status" value="1"/>
</dbReference>
<organism evidence="7">
    <name type="scientific">Tetraselmis sp. GSL018</name>
    <dbReference type="NCBI Taxonomy" id="582737"/>
    <lineage>
        <taxon>Eukaryota</taxon>
        <taxon>Viridiplantae</taxon>
        <taxon>Chlorophyta</taxon>
        <taxon>core chlorophytes</taxon>
        <taxon>Chlorodendrophyceae</taxon>
        <taxon>Chlorodendrales</taxon>
        <taxon>Chlorodendraceae</taxon>
        <taxon>Tetraselmis</taxon>
    </lineage>
</organism>
<dbReference type="Gene3D" id="3.40.50.300">
    <property type="entry name" value="P-loop containing nucleotide triphosphate hydrolases"/>
    <property type="match status" value="1"/>
</dbReference>
<gene>
    <name evidence="7" type="primary">PFKFB</name>
    <name evidence="6" type="ORF">TSPGSL018_23469</name>
    <name evidence="7" type="ORF">TSPGSL018_6444</name>
</gene>
<feature type="binding site" evidence="3">
    <location>
        <begin position="331"/>
        <end position="338"/>
    </location>
    <ligand>
        <name>substrate</name>
    </ligand>
</feature>
<evidence type="ECO:0000256" key="1">
    <source>
        <dbReference type="ARBA" id="ARBA00022741"/>
    </source>
</evidence>
<dbReference type="GO" id="GO:0006003">
    <property type="term" value="P:fructose 2,6-bisphosphate metabolic process"/>
    <property type="evidence" value="ECO:0007669"/>
    <property type="project" value="InterPro"/>
</dbReference>
<reference evidence="7" key="1">
    <citation type="submission" date="2014-05" db="EMBL/GenBank/DDBJ databases">
        <title>The transcriptome of the halophilic microalga Tetraselmis sp. GSL018 isolated from the Great Salt Lake, Utah.</title>
        <authorList>
            <person name="Jinkerson R.E."/>
            <person name="D'Adamo S."/>
            <person name="Posewitz M.C."/>
        </authorList>
    </citation>
    <scope>NUCLEOTIDE SEQUENCE</scope>
    <source>
        <strain evidence="7">GSL018</strain>
    </source>
</reference>
<dbReference type="PRINTS" id="PR00991">
    <property type="entry name" value="6PFRUCTKNASE"/>
</dbReference>
<evidence type="ECO:0000313" key="6">
    <source>
        <dbReference type="EMBL" id="JAC75307.1"/>
    </source>
</evidence>
<dbReference type="EMBL" id="GBEZ01010360">
    <property type="protein sequence ID" value="JAC75307.1"/>
    <property type="molecule type" value="Transcribed_RNA"/>
</dbReference>
<dbReference type="SUPFAM" id="SSF52540">
    <property type="entry name" value="P-loop containing nucleoside triphosphate hydrolases"/>
    <property type="match status" value="1"/>
</dbReference>
<dbReference type="InterPro" id="IPR001345">
    <property type="entry name" value="PG/BPGM_mutase_AS"/>
</dbReference>